<organism evidence="3 4">
    <name type="scientific">Clavelina lepadiformis</name>
    <name type="common">Light-bulb sea squirt</name>
    <name type="synonym">Ascidia lepadiformis</name>
    <dbReference type="NCBI Taxonomy" id="159417"/>
    <lineage>
        <taxon>Eukaryota</taxon>
        <taxon>Metazoa</taxon>
        <taxon>Chordata</taxon>
        <taxon>Tunicata</taxon>
        <taxon>Ascidiacea</taxon>
        <taxon>Aplousobranchia</taxon>
        <taxon>Clavelinidae</taxon>
        <taxon>Clavelina</taxon>
    </lineage>
</organism>
<keyword evidence="2" id="KW-0472">Membrane</keyword>
<dbReference type="Proteomes" id="UP001642483">
    <property type="component" value="Unassembled WGS sequence"/>
</dbReference>
<keyword evidence="2" id="KW-1133">Transmembrane helix</keyword>
<keyword evidence="2" id="KW-0812">Transmembrane</keyword>
<comment type="caution">
    <text evidence="3">The sequence shown here is derived from an EMBL/GenBank/DDBJ whole genome shotgun (WGS) entry which is preliminary data.</text>
</comment>
<dbReference type="EMBL" id="CAWYQH010000068">
    <property type="protein sequence ID" value="CAK8680157.1"/>
    <property type="molecule type" value="Genomic_DNA"/>
</dbReference>
<gene>
    <name evidence="3" type="ORF">CVLEPA_LOCUS10440</name>
</gene>
<protein>
    <submittedName>
        <fullName evidence="3">Uncharacterized protein</fullName>
    </submittedName>
</protein>
<evidence type="ECO:0000313" key="3">
    <source>
        <dbReference type="EMBL" id="CAK8680157.1"/>
    </source>
</evidence>
<feature type="region of interest" description="Disordered" evidence="1">
    <location>
        <begin position="90"/>
        <end position="130"/>
    </location>
</feature>
<sequence length="130" mass="15064">MENKDHDIEDRKPLDHIPFDIIGNNGASLVLIFLLMVLMCILLFFWCVTKLFILCKQDEISRKNYLAYKKACGDSSILQSVIIGPDSVYESERDRQLSTSRGVDRPRYSSDDRKKVPGDREFKPGEYQRC</sequence>
<feature type="transmembrane region" description="Helical" evidence="2">
    <location>
        <begin position="29"/>
        <end position="53"/>
    </location>
</feature>
<evidence type="ECO:0000313" key="4">
    <source>
        <dbReference type="Proteomes" id="UP001642483"/>
    </source>
</evidence>
<evidence type="ECO:0000256" key="1">
    <source>
        <dbReference type="SAM" id="MobiDB-lite"/>
    </source>
</evidence>
<keyword evidence="4" id="KW-1185">Reference proteome</keyword>
<reference evidence="3 4" key="1">
    <citation type="submission" date="2024-02" db="EMBL/GenBank/DDBJ databases">
        <authorList>
            <person name="Daric V."/>
            <person name="Darras S."/>
        </authorList>
    </citation>
    <scope>NUCLEOTIDE SEQUENCE [LARGE SCALE GENOMIC DNA]</scope>
</reference>
<evidence type="ECO:0000256" key="2">
    <source>
        <dbReference type="SAM" id="Phobius"/>
    </source>
</evidence>
<accession>A0ABP0FKI5</accession>
<name>A0ABP0FKI5_CLALP</name>
<proteinExistence type="predicted"/>